<sequence>LSGDVLVNGLFPVHGAGDTTFVCGDINKEKGIQTLEAFLYAIRRINQDANLLPSVSLGTLVLDTCYSPIQAGQDVSNLQSRVVLRLHNNELSASSNGEPANATNIMAYVGGKEDDITKAVAGVLSPLMITQVSYGSTGSIFNDRGVFPTLLRTVPSNEQQAVVMVSVMKEFGWSYASVVYTSDAYGVSGKDLFVQTAQQNGVCVATIVQIPDVRTNDAMDRIIEQLRAKRGATAVAVFAGSAATRSLLQAADRAATAGEFVWFGGTTWGTEQDVTQGLGFVSRGAFTIVLKSDILAGFDTYFRTLRPSSNTRNPWFNEFWEETFSCYLTEKDPSFPPRPSCTGAERLEDSWVHDTFVSYTATALFSIAHGL</sequence>
<dbReference type="InterPro" id="IPR028082">
    <property type="entry name" value="Peripla_BP_I"/>
</dbReference>
<dbReference type="FunFam" id="3.40.50.2300:FF:000145">
    <property type="entry name" value="Glutamate receptor, metabotropic"/>
    <property type="match status" value="1"/>
</dbReference>
<dbReference type="GO" id="GO:0016020">
    <property type="term" value="C:membrane"/>
    <property type="evidence" value="ECO:0007669"/>
    <property type="project" value="UniProtKB-SubCell"/>
</dbReference>
<dbReference type="STRING" id="7739.C3XVN2"/>
<feature type="non-terminal residue" evidence="8">
    <location>
        <position position="371"/>
    </location>
</feature>
<evidence type="ECO:0000256" key="6">
    <source>
        <dbReference type="ARBA" id="ARBA00023180"/>
    </source>
</evidence>
<reference evidence="8" key="1">
    <citation type="journal article" date="2008" name="Nature">
        <title>The amphioxus genome and the evolution of the chordate karyotype.</title>
        <authorList>
            <consortium name="US DOE Joint Genome Institute (JGI-PGF)"/>
            <person name="Putnam N.H."/>
            <person name="Butts T."/>
            <person name="Ferrier D.E.K."/>
            <person name="Furlong R.F."/>
            <person name="Hellsten U."/>
            <person name="Kawashima T."/>
            <person name="Robinson-Rechavi M."/>
            <person name="Shoguchi E."/>
            <person name="Terry A."/>
            <person name="Yu J.-K."/>
            <person name="Benito-Gutierrez E.L."/>
            <person name="Dubchak I."/>
            <person name="Garcia-Fernandez J."/>
            <person name="Gibson-Brown J.J."/>
            <person name="Grigoriev I.V."/>
            <person name="Horton A.C."/>
            <person name="de Jong P.J."/>
            <person name="Jurka J."/>
            <person name="Kapitonov V.V."/>
            <person name="Kohara Y."/>
            <person name="Kuroki Y."/>
            <person name="Lindquist E."/>
            <person name="Lucas S."/>
            <person name="Osoegawa K."/>
            <person name="Pennacchio L.A."/>
            <person name="Salamov A.A."/>
            <person name="Satou Y."/>
            <person name="Sauka-Spengler T."/>
            <person name="Schmutz J."/>
            <person name="Shin-I T."/>
            <person name="Toyoda A."/>
            <person name="Bronner-Fraser M."/>
            <person name="Fujiyama A."/>
            <person name="Holland L.Z."/>
            <person name="Holland P.W.H."/>
            <person name="Satoh N."/>
            <person name="Rokhsar D.S."/>
        </authorList>
    </citation>
    <scope>NUCLEOTIDE SEQUENCE [LARGE SCALE GENOMIC DNA]</scope>
    <source>
        <strain evidence="8">S238N-H82</strain>
        <tissue evidence="8">Testes</tissue>
    </source>
</reference>
<dbReference type="PRINTS" id="PR00248">
    <property type="entry name" value="GPCRMGR"/>
</dbReference>
<evidence type="ECO:0000256" key="1">
    <source>
        <dbReference type="ARBA" id="ARBA00004141"/>
    </source>
</evidence>
<keyword evidence="6" id="KW-0325">Glycoprotein</keyword>
<evidence type="ECO:0000256" key="2">
    <source>
        <dbReference type="ARBA" id="ARBA00022692"/>
    </source>
</evidence>
<dbReference type="Gene3D" id="3.40.50.2300">
    <property type="match status" value="2"/>
</dbReference>
<accession>C3XVN2</accession>
<keyword evidence="5" id="KW-0675">Receptor</keyword>
<dbReference type="PANTHER" id="PTHR24060">
    <property type="entry name" value="METABOTROPIC GLUTAMATE RECEPTOR"/>
    <property type="match status" value="1"/>
</dbReference>
<dbReference type="eggNOG" id="KOG1056">
    <property type="taxonomic scope" value="Eukaryota"/>
</dbReference>
<dbReference type="GO" id="GO:0004930">
    <property type="term" value="F:G protein-coupled receptor activity"/>
    <property type="evidence" value="ECO:0007669"/>
    <property type="project" value="InterPro"/>
</dbReference>
<name>C3XVN2_BRAFL</name>
<keyword evidence="2" id="KW-0812">Transmembrane</keyword>
<dbReference type="InterPro" id="IPR050726">
    <property type="entry name" value="mGluR"/>
</dbReference>
<evidence type="ECO:0000313" key="8">
    <source>
        <dbReference type="EMBL" id="EEN67825.1"/>
    </source>
</evidence>
<feature type="domain" description="Receptor ligand binding region" evidence="7">
    <location>
        <begin position="34"/>
        <end position="313"/>
    </location>
</feature>
<keyword evidence="4" id="KW-0472">Membrane</keyword>
<organism>
    <name type="scientific">Branchiostoma floridae</name>
    <name type="common">Florida lancelet</name>
    <name type="synonym">Amphioxus</name>
    <dbReference type="NCBI Taxonomy" id="7739"/>
    <lineage>
        <taxon>Eukaryota</taxon>
        <taxon>Metazoa</taxon>
        <taxon>Chordata</taxon>
        <taxon>Cephalochordata</taxon>
        <taxon>Leptocardii</taxon>
        <taxon>Amphioxiformes</taxon>
        <taxon>Branchiostomatidae</taxon>
        <taxon>Branchiostoma</taxon>
    </lineage>
</organism>
<dbReference type="EMBL" id="GG666469">
    <property type="protein sequence ID" value="EEN67825.1"/>
    <property type="molecule type" value="Genomic_DNA"/>
</dbReference>
<proteinExistence type="predicted"/>
<protein>
    <recommendedName>
        <fullName evidence="7">Receptor ligand binding region domain-containing protein</fullName>
    </recommendedName>
</protein>
<keyword evidence="3" id="KW-1133">Transmembrane helix</keyword>
<dbReference type="InParanoid" id="C3XVN2"/>
<dbReference type="Pfam" id="PF01094">
    <property type="entry name" value="ANF_receptor"/>
    <property type="match status" value="1"/>
</dbReference>
<dbReference type="InterPro" id="IPR001828">
    <property type="entry name" value="ANF_lig-bd_rcpt"/>
</dbReference>
<evidence type="ECO:0000259" key="7">
    <source>
        <dbReference type="Pfam" id="PF01094"/>
    </source>
</evidence>
<evidence type="ECO:0000256" key="3">
    <source>
        <dbReference type="ARBA" id="ARBA00022989"/>
    </source>
</evidence>
<dbReference type="SUPFAM" id="SSF53822">
    <property type="entry name" value="Periplasmic binding protein-like I"/>
    <property type="match status" value="1"/>
</dbReference>
<comment type="subcellular location">
    <subcellularLocation>
        <location evidence="1">Membrane</location>
        <topology evidence="1">Multi-pass membrane protein</topology>
    </subcellularLocation>
</comment>
<evidence type="ECO:0000256" key="5">
    <source>
        <dbReference type="ARBA" id="ARBA00023170"/>
    </source>
</evidence>
<gene>
    <name evidence="8" type="ORF">BRAFLDRAFT_243369</name>
</gene>
<evidence type="ECO:0000256" key="4">
    <source>
        <dbReference type="ARBA" id="ARBA00023136"/>
    </source>
</evidence>
<feature type="non-terminal residue" evidence="8">
    <location>
        <position position="1"/>
    </location>
</feature>
<dbReference type="AlphaFoldDB" id="C3XVN2"/>
<dbReference type="InterPro" id="IPR000337">
    <property type="entry name" value="GPCR_3"/>
</dbReference>